<accession>A0A6I5A365</accession>
<name>A0A6I5A365_9BACI</name>
<evidence type="ECO:0000313" key="2">
    <source>
        <dbReference type="Proteomes" id="UP000468638"/>
    </source>
</evidence>
<dbReference type="EMBL" id="WMEQ01000002">
    <property type="protein sequence ID" value="MYL32849.1"/>
    <property type="molecule type" value="Genomic_DNA"/>
</dbReference>
<dbReference type="RefSeq" id="WP_160909270.1">
    <property type="nucleotide sequence ID" value="NZ_WMEQ01000002.1"/>
</dbReference>
<reference evidence="1 2" key="1">
    <citation type="submission" date="2019-11" db="EMBL/GenBank/DDBJ databases">
        <title>Genome sequences of 17 halophilic strains isolated from different environments.</title>
        <authorList>
            <person name="Furrow R.E."/>
        </authorList>
    </citation>
    <scope>NUCLEOTIDE SEQUENCE [LARGE SCALE GENOMIC DNA]</scope>
    <source>
        <strain evidence="1 2">22514_16_FS</strain>
    </source>
</reference>
<dbReference type="Proteomes" id="UP000468638">
    <property type="component" value="Unassembled WGS sequence"/>
</dbReference>
<dbReference type="AlphaFoldDB" id="A0A6I5A365"/>
<evidence type="ECO:0000313" key="1">
    <source>
        <dbReference type="EMBL" id="MYL32849.1"/>
    </source>
</evidence>
<organism evidence="1 2">
    <name type="scientific">Pontibacillus yanchengensis</name>
    <dbReference type="NCBI Taxonomy" id="462910"/>
    <lineage>
        <taxon>Bacteria</taxon>
        <taxon>Bacillati</taxon>
        <taxon>Bacillota</taxon>
        <taxon>Bacilli</taxon>
        <taxon>Bacillales</taxon>
        <taxon>Bacillaceae</taxon>
        <taxon>Pontibacillus</taxon>
    </lineage>
</organism>
<proteinExistence type="predicted"/>
<comment type="caution">
    <text evidence="1">The sequence shown here is derived from an EMBL/GenBank/DDBJ whole genome shotgun (WGS) entry which is preliminary data.</text>
</comment>
<dbReference type="OrthoDB" id="2691566at2"/>
<protein>
    <submittedName>
        <fullName evidence="1">Uncharacterized protein</fullName>
    </submittedName>
</protein>
<gene>
    <name evidence="1" type="ORF">GLW05_04480</name>
</gene>
<sequence>MDNQLDSVYRPVVRDGLMNTNIGSPNAYADAAEAVMEAMHFAHVYNDDMYDGEITWEDAEIMSLTREQLRILSGTINRPNAQPFYIDIEAINHTGNINILERSKAKEDFRIRNNDLAIKFKKVIEINTKKSDSL</sequence>